<accession>A0A564YVF0</accession>
<dbReference type="Proteomes" id="UP000321570">
    <property type="component" value="Unassembled WGS sequence"/>
</dbReference>
<reference evidence="1 2" key="1">
    <citation type="submission" date="2019-07" db="EMBL/GenBank/DDBJ databases">
        <authorList>
            <person name="Jastrzebski P J."/>
            <person name="Paukszto L."/>
            <person name="Jastrzebski P J."/>
        </authorList>
    </citation>
    <scope>NUCLEOTIDE SEQUENCE [LARGE SCALE GENOMIC DNA]</scope>
    <source>
        <strain evidence="1 2">WMS-il1</strain>
    </source>
</reference>
<evidence type="ECO:0000313" key="2">
    <source>
        <dbReference type="Proteomes" id="UP000321570"/>
    </source>
</evidence>
<protein>
    <submittedName>
        <fullName evidence="1">Uncharacterized protein</fullName>
    </submittedName>
</protein>
<evidence type="ECO:0000313" key="1">
    <source>
        <dbReference type="EMBL" id="VUZ51232.1"/>
    </source>
</evidence>
<organism evidence="1 2">
    <name type="scientific">Hymenolepis diminuta</name>
    <name type="common">Rat tapeworm</name>
    <dbReference type="NCBI Taxonomy" id="6216"/>
    <lineage>
        <taxon>Eukaryota</taxon>
        <taxon>Metazoa</taxon>
        <taxon>Spiralia</taxon>
        <taxon>Lophotrochozoa</taxon>
        <taxon>Platyhelminthes</taxon>
        <taxon>Cestoda</taxon>
        <taxon>Eucestoda</taxon>
        <taxon>Cyclophyllidea</taxon>
        <taxon>Hymenolepididae</taxon>
        <taxon>Hymenolepis</taxon>
    </lineage>
</organism>
<keyword evidence="2" id="KW-1185">Reference proteome</keyword>
<gene>
    <name evidence="1" type="ORF">WMSIL1_LOCUS9940</name>
</gene>
<dbReference type="EMBL" id="CABIJS010000432">
    <property type="protein sequence ID" value="VUZ51232.1"/>
    <property type="molecule type" value="Genomic_DNA"/>
</dbReference>
<dbReference type="AlphaFoldDB" id="A0A564YVF0"/>
<name>A0A564YVF0_HYMDI</name>
<sequence>MFVRVYSATYLASVDKKERKNFAVNTYKNSILRTKEHQSQLKGVRKKKQCARIIGIIDSSQMKMGSETITINLQVIYQLPYPVDGCNIVRKWLFRIMSTIMKRKKIELRAAVDNSRAKKKSDSLDSLALTSVTSIL</sequence>
<proteinExistence type="predicted"/>